<dbReference type="EMBL" id="JAJHJB010000003">
    <property type="protein sequence ID" value="MCC5464575.1"/>
    <property type="molecule type" value="Genomic_DNA"/>
</dbReference>
<name>A0ABS8HNE6_9FIRM</name>
<dbReference type="RefSeq" id="WP_229534007.1">
    <property type="nucleotide sequence ID" value="NZ_JAJHJB010000003.1"/>
</dbReference>
<dbReference type="Pfam" id="PF10076">
    <property type="entry name" value="Phage_Mu_Gp48"/>
    <property type="match status" value="1"/>
</dbReference>
<dbReference type="Proteomes" id="UP001165492">
    <property type="component" value="Unassembled WGS sequence"/>
</dbReference>
<comment type="caution">
    <text evidence="1">The sequence shown here is derived from an EMBL/GenBank/DDBJ whole genome shotgun (WGS) entry which is preliminary data.</text>
</comment>
<evidence type="ECO:0000313" key="3">
    <source>
        <dbReference type="Proteomes" id="UP001165492"/>
    </source>
</evidence>
<gene>
    <name evidence="1" type="ORF">LMF89_04245</name>
    <name evidence="2" type="ORF">LMF89_19460</name>
</gene>
<evidence type="ECO:0000313" key="2">
    <source>
        <dbReference type="EMBL" id="MCC5467518.1"/>
    </source>
</evidence>
<organism evidence="1 3">
    <name type="scientific">Pelosinus baikalensis</name>
    <dbReference type="NCBI Taxonomy" id="2892015"/>
    <lineage>
        <taxon>Bacteria</taxon>
        <taxon>Bacillati</taxon>
        <taxon>Bacillota</taxon>
        <taxon>Negativicutes</taxon>
        <taxon>Selenomonadales</taxon>
        <taxon>Sporomusaceae</taxon>
        <taxon>Pelosinus</taxon>
    </lineage>
</organism>
<dbReference type="EMBL" id="JAJHJB010000034">
    <property type="protein sequence ID" value="MCC5467518.1"/>
    <property type="molecule type" value="Genomic_DNA"/>
</dbReference>
<dbReference type="InterPro" id="IPR018755">
    <property type="entry name" value="Phage_Mu_Gp48"/>
</dbReference>
<protein>
    <submittedName>
        <fullName evidence="1">YmfQ family protein</fullName>
    </submittedName>
</protein>
<reference evidence="1" key="1">
    <citation type="submission" date="2021-11" db="EMBL/GenBank/DDBJ databases">
        <title>Description of a new species Pelosinus isolated from the bottom sediments of Lake Baikal.</title>
        <authorList>
            <person name="Zakharyuk A."/>
        </authorList>
    </citation>
    <scope>NUCLEOTIDE SEQUENCE</scope>
    <source>
        <strain evidence="1">Bkl1</strain>
    </source>
</reference>
<accession>A0ABS8HNE6</accession>
<keyword evidence="3" id="KW-1185">Reference proteome</keyword>
<sequence length="205" mass="23768">MAYGKLLYSSFIYGDLEAGKEQPEYQIPDLMRYLPRYYWESPEMLKLQGTIAEDIGELRYYALPNLLDQFFIKTATWGLDYWEYELGLATDRSNSYVRRREIIQAKLRGSGTSTKERIKSVAIAFSGGEVDVIEYPEEYRFEVKFIGVLGIPPNMAGFLAMLNEIKPAHLGYEISYTYTVWNMLKPLIWNEAGTRTWSQIRTYGG</sequence>
<evidence type="ECO:0000313" key="1">
    <source>
        <dbReference type="EMBL" id="MCC5464575.1"/>
    </source>
</evidence>
<proteinExistence type="predicted"/>